<feature type="transmembrane region" description="Helical" evidence="5">
    <location>
        <begin position="55"/>
        <end position="79"/>
    </location>
</feature>
<name>V4CL11_LOTGI</name>
<organism evidence="8 9">
    <name type="scientific">Lottia gigantea</name>
    <name type="common">Giant owl limpet</name>
    <dbReference type="NCBI Taxonomy" id="225164"/>
    <lineage>
        <taxon>Eukaryota</taxon>
        <taxon>Metazoa</taxon>
        <taxon>Spiralia</taxon>
        <taxon>Lophotrochozoa</taxon>
        <taxon>Mollusca</taxon>
        <taxon>Gastropoda</taxon>
        <taxon>Patellogastropoda</taxon>
        <taxon>Lottioidea</taxon>
        <taxon>Lottiidae</taxon>
        <taxon>Lottia</taxon>
    </lineage>
</organism>
<dbReference type="Gene3D" id="3.40.50.10140">
    <property type="entry name" value="Toll/interleukin-1 receptor homology (TIR) domain"/>
    <property type="match status" value="1"/>
</dbReference>
<feature type="domain" description="Ig-like" evidence="7">
    <location>
        <begin position="111"/>
        <end position="188"/>
    </location>
</feature>
<dbReference type="InterPro" id="IPR035897">
    <property type="entry name" value="Toll_tir_struct_dom_sf"/>
</dbReference>
<dbReference type="HOGENOM" id="CLU_461007_0_0_1"/>
<dbReference type="InterPro" id="IPR036179">
    <property type="entry name" value="Ig-like_dom_sf"/>
</dbReference>
<dbReference type="RefSeq" id="XP_009046410.1">
    <property type="nucleotide sequence ID" value="XM_009048162.1"/>
</dbReference>
<dbReference type="Pfam" id="PF13676">
    <property type="entry name" value="TIR_2"/>
    <property type="match status" value="1"/>
</dbReference>
<dbReference type="PANTHER" id="PTHR11890">
    <property type="entry name" value="INTERLEUKIN-1 RECEPTOR FAMILY MEMBER"/>
    <property type="match status" value="1"/>
</dbReference>
<dbReference type="SUPFAM" id="SSF48726">
    <property type="entry name" value="Immunoglobulin"/>
    <property type="match status" value="1"/>
</dbReference>
<keyword evidence="5" id="KW-0472">Membrane</keyword>
<dbReference type="CTD" id="20237134"/>
<comment type="similarity">
    <text evidence="1">Belongs to the interleukin-1 receptor family.</text>
</comment>
<accession>V4CL11</accession>
<feature type="transmembrane region" description="Helical" evidence="5">
    <location>
        <begin position="403"/>
        <end position="426"/>
    </location>
</feature>
<dbReference type="GO" id="GO:0007165">
    <property type="term" value="P:signal transduction"/>
    <property type="evidence" value="ECO:0007669"/>
    <property type="project" value="InterPro"/>
</dbReference>
<dbReference type="PANTHER" id="PTHR11890:SF6">
    <property type="entry name" value="INTERLEUKIN-18 RECEPTOR 1"/>
    <property type="match status" value="1"/>
</dbReference>
<dbReference type="EMBL" id="KB200129">
    <property type="protein sequence ID" value="ESP02940.1"/>
    <property type="molecule type" value="Genomic_DNA"/>
</dbReference>
<evidence type="ECO:0000313" key="8">
    <source>
        <dbReference type="EMBL" id="ESP02940.1"/>
    </source>
</evidence>
<dbReference type="KEGG" id="lgi:LOTGIDRAFT_156896"/>
<keyword evidence="4" id="KW-0393">Immunoglobulin domain</keyword>
<keyword evidence="5" id="KW-1133">Transmembrane helix</keyword>
<dbReference type="InterPro" id="IPR000157">
    <property type="entry name" value="TIR_dom"/>
</dbReference>
<keyword evidence="9" id="KW-1185">Reference proteome</keyword>
<dbReference type="SUPFAM" id="SSF52200">
    <property type="entry name" value="Toll/Interleukin receptor TIR domain"/>
    <property type="match status" value="1"/>
</dbReference>
<evidence type="ECO:0000259" key="6">
    <source>
        <dbReference type="PROSITE" id="PS50104"/>
    </source>
</evidence>
<feature type="domain" description="TIR" evidence="6">
    <location>
        <begin position="458"/>
        <end position="589"/>
    </location>
</feature>
<dbReference type="InterPro" id="IPR015621">
    <property type="entry name" value="IL-1_rcpt_fam"/>
</dbReference>
<sequence>MKGNFRIAIINYVFTGIGNRLIRLKRLGRIYYERKIDNWRNIILDIAKNNLKFEYFVVCLQYALSHIVSCVTIFTLLYVNFRNSNIEAQLRNNIINVSVENNDSDGVIRYKGEDVILYCDLMISDLECFSDVIWRVNNTEIVKDCDHIISYNQTNNINVTSLQKINTHLQSTLNINSIKSSDFGHYSCAFYQCDVDVMDKDSTYDNPNWCLRDSIKTFHLLEKPVDNKRFELIPGSVLSVYYEFKSISDPGDISLKLLRNGVSFNSVGEGTCSLFISLYQYLSGSFSEYPMLDRKVLNDGFMKIYSLKFDICIAQNGYGTYELVIEKRFYQLKMIIAGLKHPLVMELIPKTPDIFQNPFYNFSHYSRNRLSALAQLCWLKHPPNNSVLPCYSIVDSFLSEISLFFLMEYLIISISVILLVISYYIIRRSSSPIVRLFFRKILLRKSKFLTYDNGSLQNVFDIYVSYAREDGSLARRIVILLKSFGFEVYWEDEHVKFGQSVCSNHSEYVRLSRTFIVIATESYLVTAFKNTTEISCILDHIRDHRERLLILKVGKNDIVEPILEAYTAHEWSFEIEDKDHIIKYWSQNICSK</sequence>
<dbReference type="PROSITE" id="PS50104">
    <property type="entry name" value="TIR"/>
    <property type="match status" value="1"/>
</dbReference>
<dbReference type="Gene3D" id="2.60.40.10">
    <property type="entry name" value="Immunoglobulins"/>
    <property type="match status" value="1"/>
</dbReference>
<dbReference type="AlphaFoldDB" id="V4CL11"/>
<dbReference type="Proteomes" id="UP000030746">
    <property type="component" value="Unassembled WGS sequence"/>
</dbReference>
<keyword evidence="3" id="KW-0325">Glycoprotein</keyword>
<evidence type="ECO:0000259" key="7">
    <source>
        <dbReference type="PROSITE" id="PS50835"/>
    </source>
</evidence>
<evidence type="ECO:0000313" key="9">
    <source>
        <dbReference type="Proteomes" id="UP000030746"/>
    </source>
</evidence>
<dbReference type="GeneID" id="20237134"/>
<proteinExistence type="inferred from homology"/>
<evidence type="ECO:0000256" key="4">
    <source>
        <dbReference type="ARBA" id="ARBA00023319"/>
    </source>
</evidence>
<dbReference type="PROSITE" id="PS50835">
    <property type="entry name" value="IG_LIKE"/>
    <property type="match status" value="1"/>
</dbReference>
<keyword evidence="5" id="KW-0812">Transmembrane</keyword>
<evidence type="ECO:0000256" key="3">
    <source>
        <dbReference type="ARBA" id="ARBA00023180"/>
    </source>
</evidence>
<dbReference type="InterPro" id="IPR013783">
    <property type="entry name" value="Ig-like_fold"/>
</dbReference>
<evidence type="ECO:0000256" key="2">
    <source>
        <dbReference type="ARBA" id="ARBA00023157"/>
    </source>
</evidence>
<reference evidence="8 9" key="1">
    <citation type="journal article" date="2013" name="Nature">
        <title>Insights into bilaterian evolution from three spiralian genomes.</title>
        <authorList>
            <person name="Simakov O."/>
            <person name="Marletaz F."/>
            <person name="Cho S.J."/>
            <person name="Edsinger-Gonzales E."/>
            <person name="Havlak P."/>
            <person name="Hellsten U."/>
            <person name="Kuo D.H."/>
            <person name="Larsson T."/>
            <person name="Lv J."/>
            <person name="Arendt D."/>
            <person name="Savage R."/>
            <person name="Osoegawa K."/>
            <person name="de Jong P."/>
            <person name="Grimwood J."/>
            <person name="Chapman J.A."/>
            <person name="Shapiro H."/>
            <person name="Aerts A."/>
            <person name="Otillar R.P."/>
            <person name="Terry A.Y."/>
            <person name="Boore J.L."/>
            <person name="Grigoriev I.V."/>
            <person name="Lindberg D.R."/>
            <person name="Seaver E.C."/>
            <person name="Weisblat D.A."/>
            <person name="Putnam N.H."/>
            <person name="Rokhsar D.S."/>
        </authorList>
    </citation>
    <scope>NUCLEOTIDE SEQUENCE [LARGE SCALE GENOMIC DNA]</scope>
</reference>
<evidence type="ECO:0000256" key="5">
    <source>
        <dbReference type="SAM" id="Phobius"/>
    </source>
</evidence>
<dbReference type="OrthoDB" id="10618510at2759"/>
<evidence type="ECO:0000256" key="1">
    <source>
        <dbReference type="ARBA" id="ARBA00009752"/>
    </source>
</evidence>
<gene>
    <name evidence="8" type="ORF">LOTGIDRAFT_156896</name>
</gene>
<dbReference type="InterPro" id="IPR007110">
    <property type="entry name" value="Ig-like_dom"/>
</dbReference>
<protein>
    <submittedName>
        <fullName evidence="8">Uncharacterized protein</fullName>
    </submittedName>
</protein>
<keyword evidence="2" id="KW-1015">Disulfide bond</keyword>